<geneLocation type="plasmid" evidence="2">
    <name>psj05684a</name>
</geneLocation>
<gene>
    <name evidence="1" type="ORF">SJ05684_a39440</name>
</gene>
<keyword evidence="1" id="KW-0614">Plasmid</keyword>
<dbReference type="Proteomes" id="UP000217211">
    <property type="component" value="Plasmid pSJ05684a"/>
</dbReference>
<dbReference type="KEGG" id="esj:SJ05684_a39440"/>
<evidence type="ECO:0000313" key="2">
    <source>
        <dbReference type="Proteomes" id="UP000217211"/>
    </source>
</evidence>
<evidence type="ECO:0000313" key="1">
    <source>
        <dbReference type="EMBL" id="ASY67258.1"/>
    </source>
</evidence>
<dbReference type="EMBL" id="CP023069">
    <property type="protein sequence ID" value="ASY67258.1"/>
    <property type="molecule type" value="Genomic_DNA"/>
</dbReference>
<organism evidence="1 2">
    <name type="scientific">Sinorhizobium sojae CCBAU 05684</name>
    <dbReference type="NCBI Taxonomy" id="716928"/>
    <lineage>
        <taxon>Bacteria</taxon>
        <taxon>Pseudomonadati</taxon>
        <taxon>Pseudomonadota</taxon>
        <taxon>Alphaproteobacteria</taxon>
        <taxon>Hyphomicrobiales</taxon>
        <taxon>Rhizobiaceae</taxon>
        <taxon>Sinorhizobium/Ensifer group</taxon>
        <taxon>Sinorhizobium</taxon>
    </lineage>
</organism>
<proteinExistence type="predicted"/>
<keyword evidence="2" id="KW-1185">Reference proteome</keyword>
<protein>
    <submittedName>
        <fullName evidence="1">Uncharacterized protein</fullName>
    </submittedName>
</protein>
<name>A0A249PMV0_9HYPH</name>
<accession>A0A249PMV0</accession>
<sequence>MDRFSWFEKAFANRSSTNYANEKTVLKQHRNSNIGMTFVR</sequence>
<dbReference type="AlphaFoldDB" id="A0A249PMV0"/>
<reference evidence="1 2" key="1">
    <citation type="submission" date="2017-08" db="EMBL/GenBank/DDBJ databases">
        <title>Multipartite genome sequences of Sinorhizobium species nodulating soybeans.</title>
        <authorList>
            <person name="Tian C.F."/>
        </authorList>
    </citation>
    <scope>NUCLEOTIDE SEQUENCE [LARGE SCALE GENOMIC DNA]</scope>
    <source>
        <strain evidence="1 2">CCBAU 05684</strain>
        <plasmid evidence="2">psj05684a</plasmid>
    </source>
</reference>